<proteinExistence type="predicted"/>
<protein>
    <recommendedName>
        <fullName evidence="2">Sensor histidine kinase NatK-like C-terminal domain-containing protein</fullName>
    </recommendedName>
</protein>
<keyword evidence="1" id="KW-0472">Membrane</keyword>
<dbReference type="Proteomes" id="UP000095453">
    <property type="component" value="Unassembled WGS sequence"/>
</dbReference>
<organism evidence="3 4">
    <name type="scientific">Roseburia inulinivorans</name>
    <dbReference type="NCBI Taxonomy" id="360807"/>
    <lineage>
        <taxon>Bacteria</taxon>
        <taxon>Bacillati</taxon>
        <taxon>Bacillota</taxon>
        <taxon>Clostridia</taxon>
        <taxon>Lachnospirales</taxon>
        <taxon>Lachnospiraceae</taxon>
        <taxon>Roseburia</taxon>
    </lineage>
</organism>
<keyword evidence="1" id="KW-0812">Transmembrane</keyword>
<accession>A0A173UPK7</accession>
<name>A0A173UPK7_9FIRM</name>
<gene>
    <name evidence="3" type="ORF">ERS852444_02144</name>
</gene>
<feature type="transmembrane region" description="Helical" evidence="1">
    <location>
        <begin position="153"/>
        <end position="174"/>
    </location>
</feature>
<dbReference type="InterPro" id="IPR032834">
    <property type="entry name" value="NatK-like_C"/>
</dbReference>
<feature type="transmembrane region" description="Helical" evidence="1">
    <location>
        <begin position="47"/>
        <end position="72"/>
    </location>
</feature>
<feature type="transmembrane region" description="Helical" evidence="1">
    <location>
        <begin position="92"/>
        <end position="110"/>
    </location>
</feature>
<sequence length="404" mass="46220">MAGFLTYFVTVTLLNRFSRFEGVIGLLYGGILFLYSVVALEGKRTDFLIISLMWVIIALVSSYIMFTFLGIATGEGIGALLKNSGDLRTYSALAAAALKFSLGRIILAVYKRRNKIAVQLEDWTMAGMFFLLFVLALGMFRMESEELSQMERYSLSLQIMGVMFAITVILNMFYRILDKYRKEKLEREYLDEEQHLQAEQLNELYKIGRQANHMKHDMKMKLDTISRILEKGEYKEAELCIKRLGSEWENCLEVPTDTGNEGLNAALMKAMQRCKEKNISFHYVVFGQPVEIESMDMGSLIDNLLMNGIEACEDIGGKREVGIVIRKENGVVEIEAENTIKQSVFSTNPEMVSTKKDSHRHGFGLDTIRKIVEIYDGQYSFWEDQGEDSLWFVQNIYLNIPKTV</sequence>
<feature type="transmembrane region" description="Helical" evidence="1">
    <location>
        <begin position="20"/>
        <end position="40"/>
    </location>
</feature>
<evidence type="ECO:0000313" key="4">
    <source>
        <dbReference type="Proteomes" id="UP000095453"/>
    </source>
</evidence>
<evidence type="ECO:0000256" key="1">
    <source>
        <dbReference type="SAM" id="Phobius"/>
    </source>
</evidence>
<dbReference type="Gene3D" id="3.30.565.10">
    <property type="entry name" value="Histidine kinase-like ATPase, C-terminal domain"/>
    <property type="match status" value="1"/>
</dbReference>
<dbReference type="InterPro" id="IPR036890">
    <property type="entry name" value="HATPase_C_sf"/>
</dbReference>
<dbReference type="EMBL" id="CYXX01000016">
    <property type="protein sequence ID" value="CUN15935.1"/>
    <property type="molecule type" value="Genomic_DNA"/>
</dbReference>
<evidence type="ECO:0000259" key="2">
    <source>
        <dbReference type="Pfam" id="PF14501"/>
    </source>
</evidence>
<feature type="domain" description="Sensor histidine kinase NatK-like C-terminal" evidence="2">
    <location>
        <begin position="293"/>
        <end position="397"/>
    </location>
</feature>
<dbReference type="Pfam" id="PF14501">
    <property type="entry name" value="HATPase_c_5"/>
    <property type="match status" value="1"/>
</dbReference>
<evidence type="ECO:0000313" key="3">
    <source>
        <dbReference type="EMBL" id="CUN15935.1"/>
    </source>
</evidence>
<reference evidence="3 4" key="1">
    <citation type="submission" date="2015-09" db="EMBL/GenBank/DDBJ databases">
        <authorList>
            <consortium name="Pathogen Informatics"/>
        </authorList>
    </citation>
    <scope>NUCLEOTIDE SEQUENCE [LARGE SCALE GENOMIC DNA]</scope>
    <source>
        <strain evidence="3 4">2789STDY5608887</strain>
    </source>
</reference>
<keyword evidence="1" id="KW-1133">Transmembrane helix</keyword>
<dbReference type="SUPFAM" id="SSF55874">
    <property type="entry name" value="ATPase domain of HSP90 chaperone/DNA topoisomerase II/histidine kinase"/>
    <property type="match status" value="1"/>
</dbReference>
<dbReference type="AlphaFoldDB" id="A0A173UPK7"/>
<feature type="transmembrane region" description="Helical" evidence="1">
    <location>
        <begin position="122"/>
        <end position="141"/>
    </location>
</feature>